<keyword evidence="5" id="KW-1185">Reference proteome</keyword>
<evidence type="ECO:0000313" key="5">
    <source>
        <dbReference type="Proteomes" id="UP000319257"/>
    </source>
</evidence>
<dbReference type="STRING" id="1093900.A0A507AMF1"/>
<dbReference type="GeneID" id="41977108"/>
<dbReference type="InParanoid" id="A0A507AMF1"/>
<dbReference type="InterPro" id="IPR002110">
    <property type="entry name" value="Ankyrin_rpt"/>
</dbReference>
<evidence type="ECO:0000313" key="4">
    <source>
        <dbReference type="EMBL" id="TPX08843.1"/>
    </source>
</evidence>
<accession>A0A507AMF1</accession>
<keyword evidence="1" id="KW-0677">Repeat</keyword>
<name>A0A507AMF1_9PEZI</name>
<dbReference type="PROSITE" id="PS50088">
    <property type="entry name" value="ANK_REPEAT"/>
    <property type="match status" value="1"/>
</dbReference>
<dbReference type="InterPro" id="IPR036770">
    <property type="entry name" value="Ankyrin_rpt-contain_sf"/>
</dbReference>
<evidence type="ECO:0000256" key="3">
    <source>
        <dbReference type="PROSITE-ProRule" id="PRU00023"/>
    </source>
</evidence>
<dbReference type="AlphaFoldDB" id="A0A507AMF1"/>
<dbReference type="PANTHER" id="PTHR24198">
    <property type="entry name" value="ANKYRIN REPEAT AND PROTEIN KINASE DOMAIN-CONTAINING PROTEIN"/>
    <property type="match status" value="1"/>
</dbReference>
<evidence type="ECO:0000256" key="2">
    <source>
        <dbReference type="ARBA" id="ARBA00023043"/>
    </source>
</evidence>
<keyword evidence="2 3" id="KW-0040">ANK repeat</keyword>
<dbReference type="SMART" id="SM00248">
    <property type="entry name" value="ANK"/>
    <property type="match status" value="5"/>
</dbReference>
<dbReference type="PROSITE" id="PS50297">
    <property type="entry name" value="ANK_REP_REGION"/>
    <property type="match status" value="1"/>
</dbReference>
<dbReference type="RefSeq" id="XP_030990554.1">
    <property type="nucleotide sequence ID" value="XM_031144650.1"/>
</dbReference>
<dbReference type="Pfam" id="PF00023">
    <property type="entry name" value="Ank"/>
    <property type="match status" value="1"/>
</dbReference>
<organism evidence="4 5">
    <name type="scientific">Thyridium curvatum</name>
    <dbReference type="NCBI Taxonomy" id="1093900"/>
    <lineage>
        <taxon>Eukaryota</taxon>
        <taxon>Fungi</taxon>
        <taxon>Dikarya</taxon>
        <taxon>Ascomycota</taxon>
        <taxon>Pezizomycotina</taxon>
        <taxon>Sordariomycetes</taxon>
        <taxon>Sordariomycetidae</taxon>
        <taxon>Thyridiales</taxon>
        <taxon>Thyridiaceae</taxon>
        <taxon>Thyridium</taxon>
    </lineage>
</organism>
<dbReference type="Proteomes" id="UP000319257">
    <property type="component" value="Unassembled WGS sequence"/>
</dbReference>
<feature type="repeat" description="ANK" evidence="3">
    <location>
        <begin position="186"/>
        <end position="214"/>
    </location>
</feature>
<dbReference type="Gene3D" id="1.25.40.20">
    <property type="entry name" value="Ankyrin repeat-containing domain"/>
    <property type="match status" value="1"/>
</dbReference>
<dbReference type="OrthoDB" id="341259at2759"/>
<dbReference type="SUPFAM" id="SSF48403">
    <property type="entry name" value="Ankyrin repeat"/>
    <property type="match status" value="1"/>
</dbReference>
<comment type="caution">
    <text evidence="4">The sequence shown here is derived from an EMBL/GenBank/DDBJ whole genome shotgun (WGS) entry which is preliminary data.</text>
</comment>
<dbReference type="Pfam" id="PF12796">
    <property type="entry name" value="Ank_2"/>
    <property type="match status" value="1"/>
</dbReference>
<gene>
    <name evidence="4" type="ORF">E0L32_009661</name>
</gene>
<proteinExistence type="predicted"/>
<protein>
    <submittedName>
        <fullName evidence="4">Uncharacterized protein</fullName>
    </submittedName>
</protein>
<reference evidence="4 5" key="1">
    <citation type="submission" date="2019-06" db="EMBL/GenBank/DDBJ databases">
        <title>Draft genome sequence of the filamentous fungus Phialemoniopsis curvata isolated from diesel fuel.</title>
        <authorList>
            <person name="Varaljay V.A."/>
            <person name="Lyon W.J."/>
            <person name="Crouch A.L."/>
            <person name="Drake C.E."/>
            <person name="Hollomon J.M."/>
            <person name="Nadeau L.J."/>
            <person name="Nunn H.S."/>
            <person name="Stevenson B.S."/>
            <person name="Bojanowski C.L."/>
            <person name="Crookes-Goodson W.J."/>
        </authorList>
    </citation>
    <scope>NUCLEOTIDE SEQUENCE [LARGE SCALE GENOMIC DNA]</scope>
    <source>
        <strain evidence="4 5">D216</strain>
    </source>
</reference>
<dbReference type="EMBL" id="SKBQ01000072">
    <property type="protein sequence ID" value="TPX08843.1"/>
    <property type="molecule type" value="Genomic_DNA"/>
</dbReference>
<evidence type="ECO:0000256" key="1">
    <source>
        <dbReference type="ARBA" id="ARBA00022737"/>
    </source>
</evidence>
<dbReference type="PANTHER" id="PTHR24198:SF165">
    <property type="entry name" value="ANKYRIN REPEAT-CONTAINING PROTEIN-RELATED"/>
    <property type="match status" value="1"/>
</dbReference>
<sequence length="655" mass="74786">MASFHLPPPPLPSLRTLPVEILSMIGAGCEWRDIAALRRVNRLFDSVYGEEFYTRNVKEYNTDLAVWAAANSQTKVLDRLFKMNKEITQQHWIVESRYLDRHTDFLRLDDPEWGIDIVCTLSHVAAASGHNDVIKWLVSHGADLQLGIWRYGFSPKFAPTPDRVSCGCDCTLWTLASWDRGLNPSPNWTPLHMAICHGQTRTVQLLLAHGVTADMTWPPRSAETTDEEEYISALAVAASHGYADIVKLLFMREDCDPHHADHYGNNTLCYAGCRAYHPTVIAMLLAAGTDPLHRSYHPDQYEVMPMPFEKALDECRYSEALSMWKAGGDRWLQEADEYAWRRMEEHLKHLFGRSKSYHCCESCCETCSESDCTQDTDLELSGLSSPSHLPPGRLQDEWREAREAIAVAFMTASPAKIRLAREHRSNFKSPLSCSLWVALHSTVRSVERVLIDGADPNSWIYRDSEAGETVATPLTYLATRSNTCINDRKDKIRLLLAYGARLDGPREPLRLMMKDPFWSQDVEEYILKHSTQRNLPHAYAARMALEIYFGTRYESFRRLASYFKTTTCSLTRHYVQVIVEDALIADRAEPLRILTELGIISRDEVSRRASARELPKVHMWLDSMEDIVGPADGCGRWCYELDMYDDLEDHWGPES</sequence>